<keyword evidence="4" id="KW-1185">Reference proteome</keyword>
<evidence type="ECO:0000256" key="2">
    <source>
        <dbReference type="SAM" id="SignalP"/>
    </source>
</evidence>
<dbReference type="OrthoDB" id="3267908at2"/>
<feature type="signal peptide" evidence="2">
    <location>
        <begin position="1"/>
        <end position="27"/>
    </location>
</feature>
<dbReference type="AlphaFoldDB" id="A0A3S9PVL1"/>
<protein>
    <recommendedName>
        <fullName evidence="5">DUF4352 domain-containing protein</fullName>
    </recommendedName>
</protein>
<dbReference type="KEGG" id="flh:EJ997_02705"/>
<proteinExistence type="predicted"/>
<organism evidence="3 4">
    <name type="scientific">Flaviflexus ciconiae</name>
    <dbReference type="NCBI Taxonomy" id="2496867"/>
    <lineage>
        <taxon>Bacteria</taxon>
        <taxon>Bacillati</taxon>
        <taxon>Actinomycetota</taxon>
        <taxon>Actinomycetes</taxon>
        <taxon>Actinomycetales</taxon>
        <taxon>Actinomycetaceae</taxon>
        <taxon>Flaviflexus</taxon>
    </lineage>
</organism>
<keyword evidence="2" id="KW-0732">Signal</keyword>
<evidence type="ECO:0000313" key="3">
    <source>
        <dbReference type="EMBL" id="AZQ76413.1"/>
    </source>
</evidence>
<dbReference type="PROSITE" id="PS51257">
    <property type="entry name" value="PROKAR_LIPOPROTEIN"/>
    <property type="match status" value="1"/>
</dbReference>
<name>A0A3S9PVL1_9ACTO</name>
<evidence type="ECO:0008006" key="5">
    <source>
        <dbReference type="Google" id="ProtNLM"/>
    </source>
</evidence>
<sequence>MISRASKLIGGAAALALIAACSSGADADRDPSVDPIPVATNKPETGGNDIQTEETPEVTDTGDVQGELGEPIGLAGGGDEAIFTLTVNSIEHADTCPSRIDPVDVEPEGEDFLVFDISAEMSEDYSEYLDDGEEPFLTIAPDAFYLTDLNGVIQADVITVASYECFALEDQPAPFINPGETASGLIALDTSLDHGYLVYNPWGVDGSGWTWEF</sequence>
<feature type="chain" id="PRO_5019386746" description="DUF4352 domain-containing protein" evidence="2">
    <location>
        <begin position="28"/>
        <end position="213"/>
    </location>
</feature>
<gene>
    <name evidence="3" type="ORF">EJ997_02705</name>
</gene>
<dbReference type="Proteomes" id="UP000280344">
    <property type="component" value="Chromosome"/>
</dbReference>
<feature type="region of interest" description="Disordered" evidence="1">
    <location>
        <begin position="26"/>
        <end position="62"/>
    </location>
</feature>
<evidence type="ECO:0000256" key="1">
    <source>
        <dbReference type="SAM" id="MobiDB-lite"/>
    </source>
</evidence>
<dbReference type="EMBL" id="CP034593">
    <property type="protein sequence ID" value="AZQ76413.1"/>
    <property type="molecule type" value="Genomic_DNA"/>
</dbReference>
<reference evidence="3 4" key="1">
    <citation type="submission" date="2018-12" db="EMBL/GenBank/DDBJ databases">
        <title>Complete genome sequence of Flaviflexus sp. H23T48.</title>
        <authorList>
            <person name="Bae J.-W."/>
            <person name="Lee J.-Y."/>
        </authorList>
    </citation>
    <scope>NUCLEOTIDE SEQUENCE [LARGE SCALE GENOMIC DNA]</scope>
    <source>
        <strain evidence="3 4">H23T48</strain>
    </source>
</reference>
<accession>A0A3S9PVL1</accession>
<dbReference type="RefSeq" id="WP_126703221.1">
    <property type="nucleotide sequence ID" value="NZ_CP034593.1"/>
</dbReference>
<evidence type="ECO:0000313" key="4">
    <source>
        <dbReference type="Proteomes" id="UP000280344"/>
    </source>
</evidence>